<sequence length="47" mass="5748">KFIENRHSRQIWRVKLQIITKNMVISRLLWKTMISVCIVGKFRFLIC</sequence>
<accession>A0ABN0BWB1</accession>
<protein>
    <submittedName>
        <fullName evidence="1">Uncharacterized protein</fullName>
    </submittedName>
</protein>
<reference evidence="1 2" key="1">
    <citation type="journal article" date="2010" name="Microbiol. Resour. Announc.">
        <title>Comparative genomics of the bacterial genus Listeria: Genome evolution is characterized by limited gene acquisition and limited gene loss.</title>
        <authorList>
            <person name="den Bakker H.C."/>
            <person name="Cummings C.A."/>
            <person name="Ferreira V."/>
            <person name="Vatta P."/>
            <person name="Orsi R.H."/>
            <person name="Degoricija L."/>
            <person name="Barker M."/>
            <person name="Petrauskene O."/>
            <person name="Furtado M.R."/>
            <person name="Wiedmann M."/>
        </authorList>
    </citation>
    <scope>NUCLEOTIDE SEQUENCE [LARGE SCALE GENOMIC DNA]</scope>
    <source>
        <strain evidence="1 2">FSL S4-120</strain>
    </source>
</reference>
<keyword evidence="2" id="KW-1185">Reference proteome</keyword>
<evidence type="ECO:0000313" key="2">
    <source>
        <dbReference type="Proteomes" id="UP000003412"/>
    </source>
</evidence>
<dbReference type="Proteomes" id="UP000003412">
    <property type="component" value="Chromosome"/>
</dbReference>
<feature type="non-terminal residue" evidence="1">
    <location>
        <position position="1"/>
    </location>
</feature>
<proteinExistence type="predicted"/>
<evidence type="ECO:0000313" key="1">
    <source>
        <dbReference type="EMBL" id="EFR87318.1"/>
    </source>
</evidence>
<gene>
    <name evidence="1" type="ORF">NT05LM_2183a</name>
</gene>
<dbReference type="EMBL" id="ADXF01000756">
    <property type="protein sequence ID" value="EFR87318.1"/>
    <property type="molecule type" value="Genomic_DNA"/>
</dbReference>
<organism evidence="1 2">
    <name type="scientific">Listeria marthii FSL S4-120</name>
    <dbReference type="NCBI Taxonomy" id="702457"/>
    <lineage>
        <taxon>Bacteria</taxon>
        <taxon>Bacillati</taxon>
        <taxon>Bacillota</taxon>
        <taxon>Bacilli</taxon>
        <taxon>Bacillales</taxon>
        <taxon>Listeriaceae</taxon>
        <taxon>Listeria</taxon>
    </lineage>
</organism>
<name>A0ABN0BWB1_9LIST</name>
<comment type="caution">
    <text evidence="1">The sequence shown here is derived from an EMBL/GenBank/DDBJ whole genome shotgun (WGS) entry which is preliminary data.</text>
</comment>